<evidence type="ECO:0000313" key="3">
    <source>
        <dbReference type="Proteomes" id="UP001597048"/>
    </source>
</evidence>
<dbReference type="Gene3D" id="3.30.110.70">
    <property type="entry name" value="Hypothetical protein apc22750. Chain B"/>
    <property type="match status" value="1"/>
</dbReference>
<protein>
    <submittedName>
        <fullName evidence="2">Rcs stress response system protein RcsF</fullName>
    </submittedName>
</protein>
<organism evidence="2 3">
    <name type="scientific">Oceanisphaera ostreae</name>
    <dbReference type="NCBI Taxonomy" id="914151"/>
    <lineage>
        <taxon>Bacteria</taxon>
        <taxon>Pseudomonadati</taxon>
        <taxon>Pseudomonadota</taxon>
        <taxon>Gammaproteobacteria</taxon>
        <taxon>Aeromonadales</taxon>
        <taxon>Aeromonadaceae</taxon>
        <taxon>Oceanisphaera</taxon>
    </lineage>
</organism>
<accession>A0ABW3KDM4</accession>
<feature type="chain" id="PRO_5046714972" evidence="1">
    <location>
        <begin position="22"/>
        <end position="124"/>
    </location>
</feature>
<evidence type="ECO:0000256" key="1">
    <source>
        <dbReference type="SAM" id="SignalP"/>
    </source>
</evidence>
<reference evidence="3" key="1">
    <citation type="journal article" date="2019" name="Int. J. Syst. Evol. Microbiol.">
        <title>The Global Catalogue of Microorganisms (GCM) 10K type strain sequencing project: providing services to taxonomists for standard genome sequencing and annotation.</title>
        <authorList>
            <consortium name="The Broad Institute Genomics Platform"/>
            <consortium name="The Broad Institute Genome Sequencing Center for Infectious Disease"/>
            <person name="Wu L."/>
            <person name="Ma J."/>
        </authorList>
    </citation>
    <scope>NUCLEOTIDE SEQUENCE [LARGE SCALE GENOMIC DNA]</scope>
    <source>
        <strain evidence="3">CCUG 60525</strain>
    </source>
</reference>
<evidence type="ECO:0000313" key="2">
    <source>
        <dbReference type="EMBL" id="MFD1007032.1"/>
    </source>
</evidence>
<dbReference type="InterPro" id="IPR030852">
    <property type="entry name" value="RcsF"/>
</dbReference>
<sequence>MQLRLVGIGLLTLALSGCANWGFNSNVSPEGVKDYYKGDGVTLYSKAELTEINYVTLGSIEGEACQVAANEAPPKDADARASIRRRAADMGANGLLLDRCIRFNDMPGCLEQVLCSGQAIKVAD</sequence>
<comment type="caution">
    <text evidence="2">The sequence shown here is derived from an EMBL/GenBank/DDBJ whole genome shotgun (WGS) entry which is preliminary data.</text>
</comment>
<gene>
    <name evidence="2" type="primary">rcsF</name>
    <name evidence="2" type="ORF">ACFQ1C_02530</name>
</gene>
<keyword evidence="1" id="KW-0732">Signal</keyword>
<keyword evidence="3" id="KW-1185">Reference proteome</keyword>
<proteinExistence type="predicted"/>
<dbReference type="Pfam" id="PF16358">
    <property type="entry name" value="RcsF"/>
    <property type="match status" value="1"/>
</dbReference>
<dbReference type="RefSeq" id="WP_379556956.1">
    <property type="nucleotide sequence ID" value="NZ_JBHTJS010000006.1"/>
</dbReference>
<name>A0ABW3KDM4_9GAMM</name>
<feature type="signal peptide" evidence="1">
    <location>
        <begin position="1"/>
        <end position="21"/>
    </location>
</feature>
<dbReference type="PROSITE" id="PS51257">
    <property type="entry name" value="PROKAR_LIPOPROTEIN"/>
    <property type="match status" value="1"/>
</dbReference>
<dbReference type="Proteomes" id="UP001597048">
    <property type="component" value="Unassembled WGS sequence"/>
</dbReference>
<dbReference type="EMBL" id="JBHTJS010000006">
    <property type="protein sequence ID" value="MFD1007032.1"/>
    <property type="molecule type" value="Genomic_DNA"/>
</dbReference>